<dbReference type="Gene3D" id="3.40.50.12780">
    <property type="entry name" value="N-terminal domain of ligase-like"/>
    <property type="match status" value="1"/>
</dbReference>
<dbReference type="RefSeq" id="WP_344616354.1">
    <property type="nucleotide sequence ID" value="NZ_BAAARV010000062.1"/>
</dbReference>
<keyword evidence="6" id="KW-1185">Reference proteome</keyword>
<dbReference type="Proteomes" id="UP001501444">
    <property type="component" value="Unassembled WGS sequence"/>
</dbReference>
<dbReference type="InterPro" id="IPR042099">
    <property type="entry name" value="ANL_N_sf"/>
</dbReference>
<feature type="domain" description="AMP-binding enzyme C-terminal" evidence="4">
    <location>
        <begin position="456"/>
        <end position="533"/>
    </location>
</feature>
<name>A0ABP5U1F4_9ACTN</name>
<dbReference type="EMBL" id="BAAARV010000062">
    <property type="protein sequence ID" value="GAA2365913.1"/>
    <property type="molecule type" value="Genomic_DNA"/>
</dbReference>
<keyword evidence="2" id="KW-0436">Ligase</keyword>
<gene>
    <name evidence="5" type="ORF">GCM10010170_064710</name>
</gene>
<dbReference type="Pfam" id="PF00501">
    <property type="entry name" value="AMP-binding"/>
    <property type="match status" value="1"/>
</dbReference>
<comment type="similarity">
    <text evidence="1">Belongs to the ATP-dependent AMP-binding enzyme family.</text>
</comment>
<dbReference type="Gene3D" id="3.30.300.30">
    <property type="match status" value="1"/>
</dbReference>
<dbReference type="InterPro" id="IPR025110">
    <property type="entry name" value="AMP-bd_C"/>
</dbReference>
<dbReference type="PANTHER" id="PTHR43201:SF5">
    <property type="entry name" value="MEDIUM-CHAIN ACYL-COA LIGASE ACSF2, MITOCHONDRIAL"/>
    <property type="match status" value="1"/>
</dbReference>
<accession>A0ABP5U1F4</accession>
<dbReference type="PANTHER" id="PTHR43201">
    <property type="entry name" value="ACYL-COA SYNTHETASE"/>
    <property type="match status" value="1"/>
</dbReference>
<evidence type="ECO:0000259" key="3">
    <source>
        <dbReference type="Pfam" id="PF00501"/>
    </source>
</evidence>
<proteinExistence type="inferred from homology"/>
<evidence type="ECO:0000313" key="5">
    <source>
        <dbReference type="EMBL" id="GAA2365913.1"/>
    </source>
</evidence>
<feature type="domain" description="AMP-dependent synthetase/ligase" evidence="3">
    <location>
        <begin position="32"/>
        <end position="402"/>
    </location>
</feature>
<evidence type="ECO:0000313" key="6">
    <source>
        <dbReference type="Proteomes" id="UP001501444"/>
    </source>
</evidence>
<dbReference type="PROSITE" id="PS00455">
    <property type="entry name" value="AMP_BINDING"/>
    <property type="match status" value="1"/>
</dbReference>
<dbReference type="InterPro" id="IPR000873">
    <property type="entry name" value="AMP-dep_synth/lig_dom"/>
</dbReference>
<reference evidence="6" key="1">
    <citation type="journal article" date="2019" name="Int. J. Syst. Evol. Microbiol.">
        <title>The Global Catalogue of Microorganisms (GCM) 10K type strain sequencing project: providing services to taxonomists for standard genome sequencing and annotation.</title>
        <authorList>
            <consortium name="The Broad Institute Genomics Platform"/>
            <consortium name="The Broad Institute Genome Sequencing Center for Infectious Disease"/>
            <person name="Wu L."/>
            <person name="Ma J."/>
        </authorList>
    </citation>
    <scope>NUCLEOTIDE SEQUENCE [LARGE SCALE GENOMIC DNA]</scope>
    <source>
        <strain evidence="6">JCM 3272</strain>
    </source>
</reference>
<dbReference type="InterPro" id="IPR020845">
    <property type="entry name" value="AMP-binding_CS"/>
</dbReference>
<protein>
    <submittedName>
        <fullName evidence="5">(2,3-dihydroxybenzoyl)adenylate synthase</fullName>
    </submittedName>
</protein>
<sequence length="548" mass="58444">MDNSLVGYPAEFADRYRAEGLWLDRTIPAALRDTARAHAGAPALITPEHEWTYAELVRRVDNVAAGLVAAGLRPGEPVLLQVTNSAHAVAAFYGILRAGARPVCTLALHRRHEIAAIGELAGAAAHLVQADLPGFDLVAFAGEIASELPTMRLLLTIGAAQGDEAPRIEDLAERDATAGERAALDAIERDTDLTQPAVLQLSGGTTGTPKLIPRLHPEYWYNGTAIAAFWRLTAADRLAFALPIAHNAGMANGLFAAHATGAALLLCGPRPDELLGLMAEHRATWTLLSPGITAGLLAHPGFDAAFAALRNLVLSAAAVPRELFDELERRGVHTTQAFGMTEGLFLFTPLDAPADARAGGVGDPISPLDEVRLLEPGTESPVADGEPGELCARGPYTIRGYLNAPERNREAFTSDGFYRSGDLMARVVLGGQPSYVLMGRVKDLINRGGEKINAEEVELLLAGHPAVQEAALVAMPDPRLGERGCVFVVTRPGQEPPTLPDLCAYLERRGVAKYKWPERLEHLSALPRSNIGKVLKRDLREAAAGLST</sequence>
<dbReference type="InterPro" id="IPR045851">
    <property type="entry name" value="AMP-bd_C_sf"/>
</dbReference>
<evidence type="ECO:0000256" key="1">
    <source>
        <dbReference type="ARBA" id="ARBA00006432"/>
    </source>
</evidence>
<evidence type="ECO:0000256" key="2">
    <source>
        <dbReference type="ARBA" id="ARBA00022598"/>
    </source>
</evidence>
<dbReference type="SUPFAM" id="SSF56801">
    <property type="entry name" value="Acetyl-CoA synthetase-like"/>
    <property type="match status" value="1"/>
</dbReference>
<organism evidence="5 6">
    <name type="scientific">Dactylosporangium salmoneum</name>
    <dbReference type="NCBI Taxonomy" id="53361"/>
    <lineage>
        <taxon>Bacteria</taxon>
        <taxon>Bacillati</taxon>
        <taxon>Actinomycetota</taxon>
        <taxon>Actinomycetes</taxon>
        <taxon>Micromonosporales</taxon>
        <taxon>Micromonosporaceae</taxon>
        <taxon>Dactylosporangium</taxon>
    </lineage>
</organism>
<evidence type="ECO:0000259" key="4">
    <source>
        <dbReference type="Pfam" id="PF13193"/>
    </source>
</evidence>
<comment type="caution">
    <text evidence="5">The sequence shown here is derived from an EMBL/GenBank/DDBJ whole genome shotgun (WGS) entry which is preliminary data.</text>
</comment>
<dbReference type="Pfam" id="PF13193">
    <property type="entry name" value="AMP-binding_C"/>
    <property type="match status" value="1"/>
</dbReference>